<evidence type="ECO:0000256" key="6">
    <source>
        <dbReference type="ARBA" id="ARBA00022968"/>
    </source>
</evidence>
<comment type="subcellular location">
    <subcellularLocation>
        <location evidence="1 10">Golgi apparatus membrane</location>
        <topology evidence="1 10">Single-pass type II membrane protein</topology>
    </subcellularLocation>
</comment>
<keyword evidence="4" id="KW-0808">Transferase</keyword>
<evidence type="ECO:0000256" key="10">
    <source>
        <dbReference type="RuleBase" id="RU363063"/>
    </source>
</evidence>
<comment type="similarity">
    <text evidence="2 10">Belongs to the glycosyltransferase 31 family.</text>
</comment>
<evidence type="ECO:0000256" key="3">
    <source>
        <dbReference type="ARBA" id="ARBA00022676"/>
    </source>
</evidence>
<keyword evidence="5 10" id="KW-0812">Transmembrane</keyword>
<accession>A0ABM4B491</accession>
<name>A0ABM4B491_HYDVU</name>
<organism evidence="11 12">
    <name type="scientific">Hydra vulgaris</name>
    <name type="common">Hydra</name>
    <name type="synonym">Hydra attenuata</name>
    <dbReference type="NCBI Taxonomy" id="6087"/>
    <lineage>
        <taxon>Eukaryota</taxon>
        <taxon>Metazoa</taxon>
        <taxon>Cnidaria</taxon>
        <taxon>Hydrozoa</taxon>
        <taxon>Hydroidolina</taxon>
        <taxon>Anthoathecata</taxon>
        <taxon>Aplanulata</taxon>
        <taxon>Hydridae</taxon>
        <taxon>Hydra</taxon>
    </lineage>
</organism>
<sequence length="380" mass="44658">MALRVKFKIFFSCIFLMFCFIIYRSFTDKFYQFYIVTPRIEQLLIENTNSLNDLKEIIVSKIFPRNFSEYFLTVYESQSVNTLATNNYIASKVESLESIEKKEKNVLSHITFDGVKKQNVSYTILFLISSHTRHANRRNIIRRTWGNPLSWVETNWKVVFLLGYEENIQLMENAKQEATQNEDIVIEDIRENFYDLAKKVIIGLTWAKKYIKFKNILKGDDDTFMNIDNIIKFVTKNHILEGYFGQKMEKQPVERNGRYKVTVEEHKTNYYDPYCSGGGFILTNYSVYKILANIDITNTLRIDDAHVGEVAFKAGIIAKSIEGFFMWNDWCEYKKGIMVSHPSNEECISFLLKRSLIDNGKHQRNAVLESQKFYKAKKLK</sequence>
<feature type="transmembrane region" description="Helical" evidence="10">
    <location>
        <begin position="7"/>
        <end position="26"/>
    </location>
</feature>
<keyword evidence="6 10" id="KW-0735">Signal-anchor</keyword>
<keyword evidence="11" id="KW-1185">Reference proteome</keyword>
<dbReference type="PANTHER" id="PTHR11214">
    <property type="entry name" value="BETA-1,3-N-ACETYLGLUCOSAMINYLTRANSFERASE"/>
    <property type="match status" value="1"/>
</dbReference>
<keyword evidence="8 10" id="KW-0333">Golgi apparatus</keyword>
<evidence type="ECO:0000256" key="8">
    <source>
        <dbReference type="ARBA" id="ARBA00023034"/>
    </source>
</evidence>
<evidence type="ECO:0000256" key="1">
    <source>
        <dbReference type="ARBA" id="ARBA00004323"/>
    </source>
</evidence>
<proteinExistence type="inferred from homology"/>
<keyword evidence="7 10" id="KW-1133">Transmembrane helix</keyword>
<evidence type="ECO:0000256" key="2">
    <source>
        <dbReference type="ARBA" id="ARBA00008661"/>
    </source>
</evidence>
<gene>
    <name evidence="12" type="primary">LOC100204380</name>
</gene>
<evidence type="ECO:0000313" key="12">
    <source>
        <dbReference type="RefSeq" id="XP_065643642.1"/>
    </source>
</evidence>
<dbReference type="RefSeq" id="XP_065643642.1">
    <property type="nucleotide sequence ID" value="XM_065787570.1"/>
</dbReference>
<dbReference type="InterPro" id="IPR002659">
    <property type="entry name" value="Glyco_trans_31"/>
</dbReference>
<reference evidence="12" key="2">
    <citation type="submission" date="2025-08" db="UniProtKB">
        <authorList>
            <consortium name="RefSeq"/>
        </authorList>
    </citation>
    <scope>IDENTIFICATION</scope>
</reference>
<evidence type="ECO:0000256" key="7">
    <source>
        <dbReference type="ARBA" id="ARBA00022989"/>
    </source>
</evidence>
<keyword evidence="3 10" id="KW-0328">Glycosyltransferase</keyword>
<reference evidence="11" key="1">
    <citation type="submission" date="2025-05" db="UniProtKB">
        <authorList>
            <consortium name="RefSeq"/>
        </authorList>
    </citation>
    <scope>NUCLEOTIDE SEQUENCE [LARGE SCALE GENOMIC DNA]</scope>
</reference>
<dbReference type="PANTHER" id="PTHR11214:SF365">
    <property type="entry name" value="HEXOSYLTRANSFERASE"/>
    <property type="match status" value="1"/>
</dbReference>
<keyword evidence="9 10" id="KW-0472">Membrane</keyword>
<dbReference type="EC" id="2.4.1.-" evidence="10"/>
<dbReference type="Pfam" id="PF01762">
    <property type="entry name" value="Galactosyl_T"/>
    <property type="match status" value="1"/>
</dbReference>
<evidence type="ECO:0000313" key="11">
    <source>
        <dbReference type="Proteomes" id="UP001652625"/>
    </source>
</evidence>
<dbReference type="Gene3D" id="3.90.550.50">
    <property type="match status" value="1"/>
</dbReference>
<evidence type="ECO:0000256" key="9">
    <source>
        <dbReference type="ARBA" id="ARBA00023136"/>
    </source>
</evidence>
<evidence type="ECO:0000256" key="5">
    <source>
        <dbReference type="ARBA" id="ARBA00022692"/>
    </source>
</evidence>
<dbReference type="GeneID" id="100204380"/>
<protein>
    <recommendedName>
        <fullName evidence="10">Hexosyltransferase</fullName>
        <ecNumber evidence="10">2.4.1.-</ecNumber>
    </recommendedName>
</protein>
<dbReference type="Proteomes" id="UP001652625">
    <property type="component" value="Chromosome 01"/>
</dbReference>
<evidence type="ECO:0000256" key="4">
    <source>
        <dbReference type="ARBA" id="ARBA00022679"/>
    </source>
</evidence>